<dbReference type="Gene3D" id="3.10.105.10">
    <property type="entry name" value="Dipeptide-binding Protein, Domain 3"/>
    <property type="match status" value="1"/>
</dbReference>
<feature type="domain" description="Solute-binding protein family 5" evidence="5">
    <location>
        <begin position="98"/>
        <end position="442"/>
    </location>
</feature>
<evidence type="ECO:0000256" key="1">
    <source>
        <dbReference type="ARBA" id="ARBA00005695"/>
    </source>
</evidence>
<keyword evidence="3 4" id="KW-0732">Signal</keyword>
<organism evidence="6 7">
    <name type="scientific">Gulosibacter faecalis</name>
    <dbReference type="NCBI Taxonomy" id="272240"/>
    <lineage>
        <taxon>Bacteria</taxon>
        <taxon>Bacillati</taxon>
        <taxon>Actinomycetota</taxon>
        <taxon>Actinomycetes</taxon>
        <taxon>Micrococcales</taxon>
        <taxon>Microbacteriaceae</taxon>
        <taxon>Gulosibacter</taxon>
    </lineage>
</organism>
<dbReference type="PIRSF" id="PIRSF002741">
    <property type="entry name" value="MppA"/>
    <property type="match status" value="1"/>
</dbReference>
<evidence type="ECO:0000313" key="7">
    <source>
        <dbReference type="Proteomes" id="UP001597492"/>
    </source>
</evidence>
<accession>A0ABW5V111</accession>
<comment type="similarity">
    <text evidence="1">Belongs to the bacterial solute-binding protein 5 family.</text>
</comment>
<evidence type="ECO:0000256" key="2">
    <source>
        <dbReference type="ARBA" id="ARBA00022448"/>
    </source>
</evidence>
<evidence type="ECO:0000256" key="3">
    <source>
        <dbReference type="ARBA" id="ARBA00022729"/>
    </source>
</evidence>
<sequence>MSSTPPDRPRSRRRAFAPLAAIAAISALLLSGCASAATSADSGATSDPVAGGELVVGVQSVGQLDPQQGGNNDGVAVQRQLVASLTISDPDNPGTTLPWVAESWDVSEDSSEFVFHLRDDAVFHDGTPIDATAVKANFDAILELGADAAGASQLLEGAETSVVDDTTVEVKFPGPNLQFLEATSTSTLGLISTESTKLSIEDRQNGEFVGSGPFQVESYTPEQEVVLTKVPDYNLSTEVNSNQGAAYLDSIRFTQIDEISVRSGSLTAGDIHAASFLTSAELDNFAATPGYHVVERTNPGTVFSLTPKLDRDTPLQELAVRQAIQLAIDREEVSRITYGDDAIPATSLLAETTPLYTDLSDELGLDVDAANELLDEAGWEPGADGIRERDGERLEFTVIFWQASDPLVAVQEQLKKIGVDLQITQVSVSESTARADQSDLQYSNVSRNEPDRLRQDFIQYLPAWIEADLDEAEAPDLAEIQAELDEQVGEQDPEARQELLANVQTQIIDDGYRFPLYTLISSIAVSDKVHDLKLDGTSRLTFIDTWIEQ</sequence>
<dbReference type="RefSeq" id="WP_019619497.1">
    <property type="nucleotide sequence ID" value="NZ_JBHUNE010000006.1"/>
</dbReference>
<evidence type="ECO:0000313" key="6">
    <source>
        <dbReference type="EMBL" id="MFD2758290.1"/>
    </source>
</evidence>
<dbReference type="Proteomes" id="UP001597492">
    <property type="component" value="Unassembled WGS sequence"/>
</dbReference>
<dbReference type="PANTHER" id="PTHR30290:SF9">
    <property type="entry name" value="OLIGOPEPTIDE-BINDING PROTEIN APPA"/>
    <property type="match status" value="1"/>
</dbReference>
<evidence type="ECO:0000259" key="5">
    <source>
        <dbReference type="Pfam" id="PF00496"/>
    </source>
</evidence>
<proteinExistence type="inferred from homology"/>
<dbReference type="EMBL" id="JBHUNE010000006">
    <property type="protein sequence ID" value="MFD2758290.1"/>
    <property type="molecule type" value="Genomic_DNA"/>
</dbReference>
<feature type="signal peptide" evidence="4">
    <location>
        <begin position="1"/>
        <end position="36"/>
    </location>
</feature>
<dbReference type="Pfam" id="PF00496">
    <property type="entry name" value="SBP_bac_5"/>
    <property type="match status" value="1"/>
</dbReference>
<dbReference type="PANTHER" id="PTHR30290">
    <property type="entry name" value="PERIPLASMIC BINDING COMPONENT OF ABC TRANSPORTER"/>
    <property type="match status" value="1"/>
</dbReference>
<feature type="chain" id="PRO_5047384368" evidence="4">
    <location>
        <begin position="37"/>
        <end position="549"/>
    </location>
</feature>
<keyword evidence="7" id="KW-1185">Reference proteome</keyword>
<dbReference type="InterPro" id="IPR039424">
    <property type="entry name" value="SBP_5"/>
</dbReference>
<name>A0ABW5V111_9MICO</name>
<protein>
    <submittedName>
        <fullName evidence="6">ABC transporter substrate-binding protein</fullName>
    </submittedName>
</protein>
<comment type="caution">
    <text evidence="6">The sequence shown here is derived from an EMBL/GenBank/DDBJ whole genome shotgun (WGS) entry which is preliminary data.</text>
</comment>
<reference evidence="7" key="1">
    <citation type="journal article" date="2019" name="Int. J. Syst. Evol. Microbiol.">
        <title>The Global Catalogue of Microorganisms (GCM) 10K type strain sequencing project: providing services to taxonomists for standard genome sequencing and annotation.</title>
        <authorList>
            <consortium name="The Broad Institute Genomics Platform"/>
            <consortium name="The Broad Institute Genome Sequencing Center for Infectious Disease"/>
            <person name="Wu L."/>
            <person name="Ma J."/>
        </authorList>
    </citation>
    <scope>NUCLEOTIDE SEQUENCE [LARGE SCALE GENOMIC DNA]</scope>
    <source>
        <strain evidence="7">TISTR 1514</strain>
    </source>
</reference>
<dbReference type="InterPro" id="IPR000914">
    <property type="entry name" value="SBP_5_dom"/>
</dbReference>
<evidence type="ECO:0000256" key="4">
    <source>
        <dbReference type="SAM" id="SignalP"/>
    </source>
</evidence>
<dbReference type="SUPFAM" id="SSF53850">
    <property type="entry name" value="Periplasmic binding protein-like II"/>
    <property type="match status" value="1"/>
</dbReference>
<keyword evidence="2" id="KW-0813">Transport</keyword>
<dbReference type="InterPro" id="IPR030678">
    <property type="entry name" value="Peptide/Ni-bd"/>
</dbReference>
<gene>
    <name evidence="6" type="ORF">ACFSW7_07850</name>
</gene>
<dbReference type="Gene3D" id="3.40.190.10">
    <property type="entry name" value="Periplasmic binding protein-like II"/>
    <property type="match status" value="1"/>
</dbReference>